<dbReference type="EMBL" id="JARBHB010000002">
    <property type="protein sequence ID" value="KAJ8892785.1"/>
    <property type="molecule type" value="Genomic_DNA"/>
</dbReference>
<evidence type="ECO:0000313" key="2">
    <source>
        <dbReference type="Proteomes" id="UP001159363"/>
    </source>
</evidence>
<comment type="caution">
    <text evidence="1">The sequence shown here is derived from an EMBL/GenBank/DDBJ whole genome shotgun (WGS) entry which is preliminary data.</text>
</comment>
<reference evidence="1 2" key="1">
    <citation type="submission" date="2023-02" db="EMBL/GenBank/DDBJ databases">
        <title>LHISI_Scaffold_Assembly.</title>
        <authorList>
            <person name="Stuart O.P."/>
            <person name="Cleave R."/>
            <person name="Magrath M.J.L."/>
            <person name="Mikheyev A.S."/>
        </authorList>
    </citation>
    <scope>NUCLEOTIDE SEQUENCE [LARGE SCALE GENOMIC DNA]</scope>
    <source>
        <strain evidence="1">Daus_M_001</strain>
        <tissue evidence="1">Leg muscle</tissue>
    </source>
</reference>
<name>A0ABQ9I7X9_9NEOP</name>
<keyword evidence="2" id="KW-1185">Reference proteome</keyword>
<evidence type="ECO:0000313" key="1">
    <source>
        <dbReference type="EMBL" id="KAJ8892785.1"/>
    </source>
</evidence>
<sequence>MLREDVAANLQQLATEVNNQETDRGRRRIRAEMRSKRKVNETSKDRSVWQRRKLKFCHECHTGDHMSKESRSWCVTRRRKRKIFRSRRTCDCKHCATKHCPTWKTRLHLSTEKCARYAKKSRVHKLQPGQFVLTRVVGLSKHYDKLMRKLMPLYSGHFKVKREVFRNFYELIIPGTDEVVGRHNLVNLRVYRTCEEGTVRSSSETLIYVPFSTERTDMHSPIMPVSSRLESVAALSKYGHVFISRRQYSTVGQYLRPIMPLKCGLHSHFLLQTDRVKKGGKVKVVKDDNTKFLLSPDSLRGINFSSE</sequence>
<accession>A0ABQ9I7X9</accession>
<protein>
    <submittedName>
        <fullName evidence="1">Uncharacterized protein</fullName>
    </submittedName>
</protein>
<dbReference type="Proteomes" id="UP001159363">
    <property type="component" value="Chromosome 2"/>
</dbReference>
<gene>
    <name evidence="1" type="ORF">PR048_005366</name>
</gene>
<proteinExistence type="predicted"/>
<organism evidence="1 2">
    <name type="scientific">Dryococelus australis</name>
    <dbReference type="NCBI Taxonomy" id="614101"/>
    <lineage>
        <taxon>Eukaryota</taxon>
        <taxon>Metazoa</taxon>
        <taxon>Ecdysozoa</taxon>
        <taxon>Arthropoda</taxon>
        <taxon>Hexapoda</taxon>
        <taxon>Insecta</taxon>
        <taxon>Pterygota</taxon>
        <taxon>Neoptera</taxon>
        <taxon>Polyneoptera</taxon>
        <taxon>Phasmatodea</taxon>
        <taxon>Verophasmatodea</taxon>
        <taxon>Anareolatae</taxon>
        <taxon>Phasmatidae</taxon>
        <taxon>Eurycanthinae</taxon>
        <taxon>Dryococelus</taxon>
    </lineage>
</organism>